<evidence type="ECO:0000256" key="1">
    <source>
        <dbReference type="ARBA" id="ARBA00022737"/>
    </source>
</evidence>
<dbReference type="PANTHER" id="PTHR47942">
    <property type="entry name" value="TETRATRICOPEPTIDE REPEAT (TPR)-LIKE SUPERFAMILY PROTEIN-RELATED"/>
    <property type="match status" value="1"/>
</dbReference>
<reference evidence="4 5" key="1">
    <citation type="journal article" date="2016" name="Sci. Rep.">
        <title>Insights into Adaptations to a Near-Obligate Nematode Endoparasitic Lifestyle from the Finished Genome of Drechmeria coniospora.</title>
        <authorList>
            <person name="Zhang L."/>
            <person name="Zhou Z."/>
            <person name="Guo Q."/>
            <person name="Fokkens L."/>
            <person name="Miskei M."/>
            <person name="Pocsi I."/>
            <person name="Zhang W."/>
            <person name="Chen M."/>
            <person name="Wang L."/>
            <person name="Sun Y."/>
            <person name="Donzelli B.G."/>
            <person name="Gibson D.M."/>
            <person name="Nelson D.R."/>
            <person name="Luo J.G."/>
            <person name="Rep M."/>
            <person name="Liu H."/>
            <person name="Yang S."/>
            <person name="Wang J."/>
            <person name="Krasnoff S.B."/>
            <person name="Xu Y."/>
            <person name="Molnar I."/>
            <person name="Lin M."/>
        </authorList>
    </citation>
    <scope>NUCLEOTIDE SEQUENCE [LARGE SCALE GENOMIC DNA]</scope>
    <source>
        <strain evidence="4 5">ARSEF 6962</strain>
    </source>
</reference>
<dbReference type="InParanoid" id="A0A151GTG5"/>
<keyword evidence="5" id="KW-1185">Reference proteome</keyword>
<dbReference type="RefSeq" id="XP_040659705.1">
    <property type="nucleotide sequence ID" value="XM_040798822.1"/>
</dbReference>
<dbReference type="Proteomes" id="UP000076580">
    <property type="component" value="Chromosome 01"/>
</dbReference>
<dbReference type="AlphaFoldDB" id="A0A151GTG5"/>
<feature type="repeat" description="PPR" evidence="2">
    <location>
        <begin position="439"/>
        <end position="473"/>
    </location>
</feature>
<evidence type="ECO:0000256" key="3">
    <source>
        <dbReference type="SAM" id="MobiDB-lite"/>
    </source>
</evidence>
<dbReference type="InterPro" id="IPR011990">
    <property type="entry name" value="TPR-like_helical_dom_sf"/>
</dbReference>
<dbReference type="Pfam" id="PF01535">
    <property type="entry name" value="PPR"/>
    <property type="match status" value="1"/>
</dbReference>
<dbReference type="Pfam" id="PF13812">
    <property type="entry name" value="PPR_3"/>
    <property type="match status" value="1"/>
</dbReference>
<feature type="repeat" description="PPR" evidence="2">
    <location>
        <begin position="723"/>
        <end position="757"/>
    </location>
</feature>
<dbReference type="InterPro" id="IPR051222">
    <property type="entry name" value="PPR/CCM1_RNA-binding"/>
</dbReference>
<dbReference type="GeneID" id="63714133"/>
<dbReference type="EMBL" id="LAYC01000001">
    <property type="protein sequence ID" value="KYK60353.1"/>
    <property type="molecule type" value="Genomic_DNA"/>
</dbReference>
<evidence type="ECO:0000313" key="5">
    <source>
        <dbReference type="Proteomes" id="UP000076580"/>
    </source>
</evidence>
<name>A0A151GTG5_DRECN</name>
<dbReference type="InterPro" id="IPR002885">
    <property type="entry name" value="PPR_rpt"/>
</dbReference>
<accession>A0A151GTG5</accession>
<dbReference type="STRING" id="98403.A0A151GTG5"/>
<feature type="region of interest" description="Disordered" evidence="3">
    <location>
        <begin position="75"/>
        <end position="119"/>
    </location>
</feature>
<organism evidence="4 5">
    <name type="scientific">Drechmeria coniospora</name>
    <name type="common">Nematophagous fungus</name>
    <name type="synonym">Meria coniospora</name>
    <dbReference type="NCBI Taxonomy" id="98403"/>
    <lineage>
        <taxon>Eukaryota</taxon>
        <taxon>Fungi</taxon>
        <taxon>Dikarya</taxon>
        <taxon>Ascomycota</taxon>
        <taxon>Pezizomycotina</taxon>
        <taxon>Sordariomycetes</taxon>
        <taxon>Hypocreomycetidae</taxon>
        <taxon>Hypocreales</taxon>
        <taxon>Ophiocordycipitaceae</taxon>
        <taxon>Drechmeria</taxon>
    </lineage>
</organism>
<keyword evidence="1" id="KW-0677">Repeat</keyword>
<dbReference type="NCBIfam" id="TIGR00756">
    <property type="entry name" value="PPR"/>
    <property type="match status" value="3"/>
</dbReference>
<dbReference type="Gene3D" id="1.25.40.10">
    <property type="entry name" value="Tetratricopeptide repeat domain"/>
    <property type="match status" value="2"/>
</dbReference>
<evidence type="ECO:0000256" key="2">
    <source>
        <dbReference type="PROSITE-ProRule" id="PRU00708"/>
    </source>
</evidence>
<dbReference type="PROSITE" id="PS51375">
    <property type="entry name" value="PPR"/>
    <property type="match status" value="3"/>
</dbReference>
<proteinExistence type="predicted"/>
<sequence>MPASQLCRSSLRGSYFAGRSLLLTLSLSRTRPSPSSSHLRRFSECLSGLRGLAIPFGDHETTSAWHLNGDANSLGSRFVTSEPPRKEPSLRSHTHTAKSGTDSRLQRRQKTDDRKHGGRRLKQVSRFLRPNTRKVPPALTDFKGFKSTYQPYRGQLTPECWKRMQEERAIYQQWGYIRHQYPKSDLGPVRRAFKRWKKMLHHVLNPQQPSSWPWREDGRWLFELDTSAAMRKAWELTLPPTRQQQWPTVMLSTMHLAPDKIGLVLDATLDPLPPGYAIHDVLLFVAKRLDLGRVKSTTERTALAEQTLCLAARVVEDSPVRHVPFAQRTFGLLANKLPAHQAGELYMILKRAGIKLHPNTLIQFARRLADDVAHKHTAFQIIKDLADGGMDLNDIRAASVITSLLHHKIGHDGLSSQRRQPFSPKDGLQHLVERGFWPNVITATALLDSLCQQGEVEEAIRLALLFSEAGVQLDAKAWATVYRGARGSLKVDNVVKALDVARAAEAPYVDVLNNALHSILFFAEMESREKRLRVPRPLPIFAPMLRNYAKKFELEPLQWWMPDALPLLLSQQPPGEPVAPLEGAQQREWEFQHSILPVVDAFFSAGEGPRLRPNSTTIAIMLRAYIKSLEQPYDLMAYYNFFKSRLEGQVQSIAGKGVLGNQGSLIHDTFILAMTDHPGLFRSALQIFGDMLKDNLKAGGPEGGETRGEGAVAAMEPIHPAPTVLTFTILLRGLMNSGERNLAKQVVQVMREHGVEPTLVTWNTLIKGHASMQDIGKTVATLQGMEAAGFKPDIYTYKAFGKLRSQTKALEMMEGIIDANRKRMDEDIM</sequence>
<gene>
    <name evidence="4" type="ORF">DCS_01490</name>
</gene>
<feature type="repeat" description="PPR" evidence="2">
    <location>
        <begin position="758"/>
        <end position="792"/>
    </location>
</feature>
<comment type="caution">
    <text evidence="4">The sequence shown here is derived from an EMBL/GenBank/DDBJ whole genome shotgun (WGS) entry which is preliminary data.</text>
</comment>
<evidence type="ECO:0000313" key="4">
    <source>
        <dbReference type="EMBL" id="KYK60353.1"/>
    </source>
</evidence>
<protein>
    <submittedName>
        <fullName evidence="4">Pentatricopeptide repeat protein</fullName>
    </submittedName>
</protein>